<evidence type="ECO:0000313" key="2">
    <source>
        <dbReference type="Proteomes" id="UP001209878"/>
    </source>
</evidence>
<dbReference type="Gene3D" id="2.60.40.10">
    <property type="entry name" value="Immunoglobulins"/>
    <property type="match status" value="1"/>
</dbReference>
<reference evidence="1" key="1">
    <citation type="journal article" date="2023" name="Mol. Biol. Evol.">
        <title>Third-Generation Sequencing Reveals the Adaptive Role of the Epigenome in Three Deep-Sea Polychaetes.</title>
        <authorList>
            <person name="Perez M."/>
            <person name="Aroh O."/>
            <person name="Sun Y."/>
            <person name="Lan Y."/>
            <person name="Juniper S.K."/>
            <person name="Young C.R."/>
            <person name="Angers B."/>
            <person name="Qian P.Y."/>
        </authorList>
    </citation>
    <scope>NUCLEOTIDE SEQUENCE</scope>
    <source>
        <strain evidence="1">R07B-5</strain>
    </source>
</reference>
<gene>
    <name evidence="1" type="ORF">NP493_578g03003</name>
</gene>
<evidence type="ECO:0008006" key="3">
    <source>
        <dbReference type="Google" id="ProtNLM"/>
    </source>
</evidence>
<comment type="caution">
    <text evidence="1">The sequence shown here is derived from an EMBL/GenBank/DDBJ whole genome shotgun (WGS) entry which is preliminary data.</text>
</comment>
<dbReference type="AlphaFoldDB" id="A0AAD9NSG8"/>
<dbReference type="EMBL" id="JAODUO010000579">
    <property type="protein sequence ID" value="KAK2177789.1"/>
    <property type="molecule type" value="Genomic_DNA"/>
</dbReference>
<name>A0AAD9NSG8_RIDPI</name>
<evidence type="ECO:0000313" key="1">
    <source>
        <dbReference type="EMBL" id="KAK2177789.1"/>
    </source>
</evidence>
<dbReference type="SUPFAM" id="SSF49265">
    <property type="entry name" value="Fibronectin type III"/>
    <property type="match status" value="1"/>
</dbReference>
<keyword evidence="2" id="KW-1185">Reference proteome</keyword>
<dbReference type="InterPro" id="IPR036116">
    <property type="entry name" value="FN3_sf"/>
</dbReference>
<sequence length="123" mass="14072">MLFSSAAPLFDHISNSSVTVRWPSAWNFTSGEGTYLYSVIIRADGWSHVDVLTHPHTSNTDTFELHITGLDFNTYYSVRVKPLHQSDDFIKFGRSTGISRFKTLCIGTFYHNHRTTYNLSLYS</sequence>
<proteinExistence type="predicted"/>
<organism evidence="1 2">
    <name type="scientific">Ridgeia piscesae</name>
    <name type="common">Tubeworm</name>
    <dbReference type="NCBI Taxonomy" id="27915"/>
    <lineage>
        <taxon>Eukaryota</taxon>
        <taxon>Metazoa</taxon>
        <taxon>Spiralia</taxon>
        <taxon>Lophotrochozoa</taxon>
        <taxon>Annelida</taxon>
        <taxon>Polychaeta</taxon>
        <taxon>Sedentaria</taxon>
        <taxon>Canalipalpata</taxon>
        <taxon>Sabellida</taxon>
        <taxon>Siboglinidae</taxon>
        <taxon>Ridgeia</taxon>
    </lineage>
</organism>
<dbReference type="InterPro" id="IPR013783">
    <property type="entry name" value="Ig-like_fold"/>
</dbReference>
<accession>A0AAD9NSG8</accession>
<protein>
    <recommendedName>
        <fullName evidence="3">Fibronectin type-III domain-containing protein</fullName>
    </recommendedName>
</protein>
<dbReference type="Proteomes" id="UP001209878">
    <property type="component" value="Unassembled WGS sequence"/>
</dbReference>